<feature type="region of interest" description="Disordered" evidence="1">
    <location>
        <begin position="1"/>
        <end position="26"/>
    </location>
</feature>
<feature type="compositionally biased region" description="Basic and acidic residues" evidence="1">
    <location>
        <begin position="16"/>
        <end position="26"/>
    </location>
</feature>
<evidence type="ECO:0000256" key="1">
    <source>
        <dbReference type="SAM" id="MobiDB-lite"/>
    </source>
</evidence>
<proteinExistence type="predicted"/>
<sequence>MVDAGKGTNHPTAEMRIPKLDRRADHGEQGSFGTAILMVGGTLGALYYGQSALIYPSSVPPGSRTSASPLDDVSFHN</sequence>
<dbReference type="Proteomes" id="UP000076738">
    <property type="component" value="Unassembled WGS sequence"/>
</dbReference>
<gene>
    <name evidence="2" type="ORF">CALVIDRAFT_538890</name>
</gene>
<feature type="region of interest" description="Disordered" evidence="1">
    <location>
        <begin position="57"/>
        <end position="77"/>
    </location>
</feature>
<accession>A0A167KAI2</accession>
<dbReference type="EMBL" id="KV417294">
    <property type="protein sequence ID" value="KZO94439.1"/>
    <property type="molecule type" value="Genomic_DNA"/>
</dbReference>
<organism evidence="2 3">
    <name type="scientific">Calocera viscosa (strain TUFC12733)</name>
    <dbReference type="NCBI Taxonomy" id="1330018"/>
    <lineage>
        <taxon>Eukaryota</taxon>
        <taxon>Fungi</taxon>
        <taxon>Dikarya</taxon>
        <taxon>Basidiomycota</taxon>
        <taxon>Agaricomycotina</taxon>
        <taxon>Dacrymycetes</taxon>
        <taxon>Dacrymycetales</taxon>
        <taxon>Dacrymycetaceae</taxon>
        <taxon>Calocera</taxon>
    </lineage>
</organism>
<evidence type="ECO:0000313" key="3">
    <source>
        <dbReference type="Proteomes" id="UP000076738"/>
    </source>
</evidence>
<keyword evidence="3" id="KW-1185">Reference proteome</keyword>
<name>A0A167KAI2_CALVF</name>
<protein>
    <submittedName>
        <fullName evidence="2">Uncharacterized protein</fullName>
    </submittedName>
</protein>
<evidence type="ECO:0000313" key="2">
    <source>
        <dbReference type="EMBL" id="KZO94439.1"/>
    </source>
</evidence>
<reference evidence="2 3" key="1">
    <citation type="journal article" date="2016" name="Mol. Biol. Evol.">
        <title>Comparative Genomics of Early-Diverging Mushroom-Forming Fungi Provides Insights into the Origins of Lignocellulose Decay Capabilities.</title>
        <authorList>
            <person name="Nagy L.G."/>
            <person name="Riley R."/>
            <person name="Tritt A."/>
            <person name="Adam C."/>
            <person name="Daum C."/>
            <person name="Floudas D."/>
            <person name="Sun H."/>
            <person name="Yadav J.S."/>
            <person name="Pangilinan J."/>
            <person name="Larsson K.H."/>
            <person name="Matsuura K."/>
            <person name="Barry K."/>
            <person name="Labutti K."/>
            <person name="Kuo R."/>
            <person name="Ohm R.A."/>
            <person name="Bhattacharya S.S."/>
            <person name="Shirouzu T."/>
            <person name="Yoshinaga Y."/>
            <person name="Martin F.M."/>
            <person name="Grigoriev I.V."/>
            <person name="Hibbett D.S."/>
        </authorList>
    </citation>
    <scope>NUCLEOTIDE SEQUENCE [LARGE SCALE GENOMIC DNA]</scope>
    <source>
        <strain evidence="2 3">TUFC12733</strain>
    </source>
</reference>
<dbReference type="AlphaFoldDB" id="A0A167KAI2"/>